<dbReference type="AlphaFoldDB" id="A0AAV4VZH7"/>
<evidence type="ECO:0000313" key="2">
    <source>
        <dbReference type="EMBL" id="GIY75876.1"/>
    </source>
</evidence>
<dbReference type="EMBL" id="BPLR01015404">
    <property type="protein sequence ID" value="GIY75876.1"/>
    <property type="molecule type" value="Genomic_DNA"/>
</dbReference>
<keyword evidence="3" id="KW-1185">Reference proteome</keyword>
<evidence type="ECO:0000313" key="3">
    <source>
        <dbReference type="Proteomes" id="UP001054945"/>
    </source>
</evidence>
<gene>
    <name evidence="2" type="ORF">CEXT_766121</name>
</gene>
<organism evidence="2 3">
    <name type="scientific">Caerostris extrusa</name>
    <name type="common">Bark spider</name>
    <name type="synonym">Caerostris bankana</name>
    <dbReference type="NCBI Taxonomy" id="172846"/>
    <lineage>
        <taxon>Eukaryota</taxon>
        <taxon>Metazoa</taxon>
        <taxon>Ecdysozoa</taxon>
        <taxon>Arthropoda</taxon>
        <taxon>Chelicerata</taxon>
        <taxon>Arachnida</taxon>
        <taxon>Araneae</taxon>
        <taxon>Araneomorphae</taxon>
        <taxon>Entelegynae</taxon>
        <taxon>Araneoidea</taxon>
        <taxon>Araneidae</taxon>
        <taxon>Caerostris</taxon>
    </lineage>
</organism>
<protein>
    <submittedName>
        <fullName evidence="2">Uncharacterized protein</fullName>
    </submittedName>
</protein>
<comment type="caution">
    <text evidence="2">The sequence shown here is derived from an EMBL/GenBank/DDBJ whole genome shotgun (WGS) entry which is preliminary data.</text>
</comment>
<accession>A0AAV4VZH7</accession>
<feature type="region of interest" description="Disordered" evidence="1">
    <location>
        <begin position="1"/>
        <end position="31"/>
    </location>
</feature>
<evidence type="ECO:0000256" key="1">
    <source>
        <dbReference type="SAM" id="MobiDB-lite"/>
    </source>
</evidence>
<dbReference type="Proteomes" id="UP001054945">
    <property type="component" value="Unassembled WGS sequence"/>
</dbReference>
<reference evidence="2 3" key="1">
    <citation type="submission" date="2021-06" db="EMBL/GenBank/DDBJ databases">
        <title>Caerostris extrusa draft genome.</title>
        <authorList>
            <person name="Kono N."/>
            <person name="Arakawa K."/>
        </authorList>
    </citation>
    <scope>NUCLEOTIDE SEQUENCE [LARGE SCALE GENOMIC DNA]</scope>
</reference>
<sequence length="112" mass="12640">MQSPFTNPQSKHKAGIQKPQIPSKERHGGHLCDSTVRVGFFGSPAWLAGHWKRPGWAQGANFEPSAVTAHSPSLGKNWIKGLPWWHNYRIVGIIQGRLLGIRDDRFHVDFLH</sequence>
<proteinExistence type="predicted"/>
<name>A0AAV4VZH7_CAEEX</name>